<accession>A0A167C2E2</accession>
<dbReference type="AlphaFoldDB" id="A0A167C2E2"/>
<feature type="region of interest" description="Disordered" evidence="1">
    <location>
        <begin position="23"/>
        <end position="43"/>
    </location>
</feature>
<reference evidence="2 3" key="1">
    <citation type="journal article" date="2016" name="Genome Biol. Evol.">
        <title>Divergent and convergent evolution of fungal pathogenicity.</title>
        <authorList>
            <person name="Shang Y."/>
            <person name="Xiao G."/>
            <person name="Zheng P."/>
            <person name="Cen K."/>
            <person name="Zhan S."/>
            <person name="Wang C."/>
        </authorList>
    </citation>
    <scope>NUCLEOTIDE SEQUENCE [LARGE SCALE GENOMIC DNA]</scope>
    <source>
        <strain evidence="2 3">RCEF 4871</strain>
    </source>
</reference>
<dbReference type="OrthoDB" id="3691055at2759"/>
<dbReference type="EMBL" id="AZHC01000018">
    <property type="protein sequence ID" value="OAA40697.1"/>
    <property type="molecule type" value="Genomic_DNA"/>
</dbReference>
<gene>
    <name evidence="2" type="ORF">NOR_05785</name>
</gene>
<evidence type="ECO:0000313" key="2">
    <source>
        <dbReference type="EMBL" id="OAA40697.1"/>
    </source>
</evidence>
<comment type="caution">
    <text evidence="2">The sequence shown here is derived from an EMBL/GenBank/DDBJ whole genome shotgun (WGS) entry which is preliminary data.</text>
</comment>
<evidence type="ECO:0000313" key="3">
    <source>
        <dbReference type="Proteomes" id="UP000243498"/>
    </source>
</evidence>
<dbReference type="Proteomes" id="UP000243498">
    <property type="component" value="Unassembled WGS sequence"/>
</dbReference>
<organism evidence="2 3">
    <name type="scientific">Metarhizium rileyi (strain RCEF 4871)</name>
    <name type="common">Nomuraea rileyi</name>
    <dbReference type="NCBI Taxonomy" id="1649241"/>
    <lineage>
        <taxon>Eukaryota</taxon>
        <taxon>Fungi</taxon>
        <taxon>Dikarya</taxon>
        <taxon>Ascomycota</taxon>
        <taxon>Pezizomycotina</taxon>
        <taxon>Sordariomycetes</taxon>
        <taxon>Hypocreomycetidae</taxon>
        <taxon>Hypocreales</taxon>
        <taxon>Clavicipitaceae</taxon>
        <taxon>Metarhizium</taxon>
    </lineage>
</organism>
<protein>
    <submittedName>
        <fullName evidence="2">Uncharacterized protein</fullName>
    </submittedName>
</protein>
<proteinExistence type="predicted"/>
<sequence>MRLMLPLVATLAVAAPTGLFKRDGVGEVSKYGNNGPDSNMKRDNFQADSLLQVDDNDTKSSYARSNFEADPLLKISDNPLDSSYN</sequence>
<keyword evidence="3" id="KW-1185">Reference proteome</keyword>
<name>A0A167C2E2_METRR</name>
<evidence type="ECO:0000256" key="1">
    <source>
        <dbReference type="SAM" id="MobiDB-lite"/>
    </source>
</evidence>